<evidence type="ECO:0000313" key="1">
    <source>
        <dbReference type="EMBL" id="CAI9778702.1"/>
    </source>
</evidence>
<gene>
    <name evidence="1" type="ORF">FPE_LOCUS26132</name>
</gene>
<dbReference type="AlphaFoldDB" id="A0AAD2A503"/>
<protein>
    <submittedName>
        <fullName evidence="1">Uncharacterized protein</fullName>
    </submittedName>
</protein>
<dbReference type="Proteomes" id="UP000834106">
    <property type="component" value="Chromosome 16"/>
</dbReference>
<dbReference type="EMBL" id="OU503051">
    <property type="protein sequence ID" value="CAI9778702.1"/>
    <property type="molecule type" value="Genomic_DNA"/>
</dbReference>
<organism evidence="1 2">
    <name type="scientific">Fraxinus pennsylvanica</name>
    <dbReference type="NCBI Taxonomy" id="56036"/>
    <lineage>
        <taxon>Eukaryota</taxon>
        <taxon>Viridiplantae</taxon>
        <taxon>Streptophyta</taxon>
        <taxon>Embryophyta</taxon>
        <taxon>Tracheophyta</taxon>
        <taxon>Spermatophyta</taxon>
        <taxon>Magnoliopsida</taxon>
        <taxon>eudicotyledons</taxon>
        <taxon>Gunneridae</taxon>
        <taxon>Pentapetalae</taxon>
        <taxon>asterids</taxon>
        <taxon>lamiids</taxon>
        <taxon>Lamiales</taxon>
        <taxon>Oleaceae</taxon>
        <taxon>Oleeae</taxon>
        <taxon>Fraxinus</taxon>
    </lineage>
</organism>
<reference evidence="1" key="1">
    <citation type="submission" date="2023-05" db="EMBL/GenBank/DDBJ databases">
        <authorList>
            <person name="Huff M."/>
        </authorList>
    </citation>
    <scope>NUCLEOTIDE SEQUENCE</scope>
</reference>
<sequence length="116" mass="13256">MDAGYFDVDYKMGKADGKQVNWFVSTNLWLLLVSEVVADTRINLTRFVDLCFLHTRLCHPITEDPLRVSVAILHQFNILPDMYQVGYTKLFFRTGQAPAMLKGKDSILKVSQSFVP</sequence>
<keyword evidence="2" id="KW-1185">Reference proteome</keyword>
<proteinExistence type="predicted"/>
<dbReference type="Gene3D" id="3.30.70.1590">
    <property type="match status" value="1"/>
</dbReference>
<name>A0AAD2A503_9LAMI</name>
<evidence type="ECO:0000313" key="2">
    <source>
        <dbReference type="Proteomes" id="UP000834106"/>
    </source>
</evidence>
<accession>A0AAD2A503</accession>